<protein>
    <recommendedName>
        <fullName evidence="5">EF-hand domain-containing protein</fullName>
    </recommendedName>
</protein>
<feature type="coiled-coil region" evidence="1">
    <location>
        <begin position="411"/>
        <end position="438"/>
    </location>
</feature>
<accession>A0AAE0C7J7</accession>
<gene>
    <name evidence="3" type="ORF">CYMTET_40709</name>
</gene>
<dbReference type="Proteomes" id="UP001190700">
    <property type="component" value="Unassembled WGS sequence"/>
</dbReference>
<comment type="caution">
    <text evidence="3">The sequence shown here is derived from an EMBL/GenBank/DDBJ whole genome shotgun (WGS) entry which is preliminary data.</text>
</comment>
<dbReference type="InterPro" id="IPR011992">
    <property type="entry name" value="EF-hand-dom_pair"/>
</dbReference>
<evidence type="ECO:0000256" key="2">
    <source>
        <dbReference type="SAM" id="MobiDB-lite"/>
    </source>
</evidence>
<evidence type="ECO:0000313" key="4">
    <source>
        <dbReference type="Proteomes" id="UP001190700"/>
    </source>
</evidence>
<dbReference type="EMBL" id="LGRX02027042">
    <property type="protein sequence ID" value="KAK3249883.1"/>
    <property type="molecule type" value="Genomic_DNA"/>
</dbReference>
<name>A0AAE0C7J7_9CHLO</name>
<keyword evidence="4" id="KW-1185">Reference proteome</keyword>
<organism evidence="3 4">
    <name type="scientific">Cymbomonas tetramitiformis</name>
    <dbReference type="NCBI Taxonomy" id="36881"/>
    <lineage>
        <taxon>Eukaryota</taxon>
        <taxon>Viridiplantae</taxon>
        <taxon>Chlorophyta</taxon>
        <taxon>Pyramimonadophyceae</taxon>
        <taxon>Pyramimonadales</taxon>
        <taxon>Pyramimonadaceae</taxon>
        <taxon>Cymbomonas</taxon>
    </lineage>
</organism>
<dbReference type="Gene3D" id="1.10.238.10">
    <property type="entry name" value="EF-hand"/>
    <property type="match status" value="1"/>
</dbReference>
<proteinExistence type="predicted"/>
<evidence type="ECO:0000256" key="1">
    <source>
        <dbReference type="SAM" id="Coils"/>
    </source>
</evidence>
<reference evidence="3 4" key="1">
    <citation type="journal article" date="2015" name="Genome Biol. Evol.">
        <title>Comparative Genomics of a Bacterivorous Green Alga Reveals Evolutionary Causalities and Consequences of Phago-Mixotrophic Mode of Nutrition.</title>
        <authorList>
            <person name="Burns J.A."/>
            <person name="Paasch A."/>
            <person name="Narechania A."/>
            <person name="Kim E."/>
        </authorList>
    </citation>
    <scope>NUCLEOTIDE SEQUENCE [LARGE SCALE GENOMIC DNA]</scope>
    <source>
        <strain evidence="3 4">PLY_AMNH</strain>
    </source>
</reference>
<sequence>MKELLKQRIDTLIQNVASTTQQLASYYVPVDKKEFPEIFMLLTETMSANPEFSKQKFDQLASKTFMTDNCRAMTWRELECLILSFIPETTITDLDYFFAMLGVDKSGNECVDFASLFQTCEKCCHHTLAVRTGQPVATRALQKLEGALRENDHEVRTAFRRGTDGLAKCGYLSYGELRVMVQRIFVKFTLNELRYVLANLLRMGTNIEGHITYDEFKTSLTNLPEYDASSRMDGAQIHGNDPYITTDEANKVLQHMDSKLERIQSCVGEVEQELRAARLHQSHGAPSEVSIGRSRSTSRLASPATTYAEERGSVGMLPDGSQPPASVAHSLSSPRTVQEALALDEQIRRTYSHEAKAALAVWHASPHHGPHRNNQSLLVSGQLRVGRYPSGFEAVKAAERGWEQLDDKTHRRQQNLLRVKEKKQLRSLEAEARSNRDDYRVLIADERSRASSLAAWEKLGLPTQTNVNLTQFTSGEEAPVPLPETYYPPLGGLMHGTGAVKREVGPPGHPARNVWSRVNIVDVEQMPPKASGRIHDPCSAIPPSKQYGYYKYYGFAGQGARTSWAHNPTKVPTKKGW</sequence>
<feature type="region of interest" description="Disordered" evidence="2">
    <location>
        <begin position="278"/>
        <end position="333"/>
    </location>
</feature>
<dbReference type="AlphaFoldDB" id="A0AAE0C7J7"/>
<keyword evidence="1" id="KW-0175">Coiled coil</keyword>
<evidence type="ECO:0008006" key="5">
    <source>
        <dbReference type="Google" id="ProtNLM"/>
    </source>
</evidence>
<dbReference type="SUPFAM" id="SSF47473">
    <property type="entry name" value="EF-hand"/>
    <property type="match status" value="1"/>
</dbReference>
<feature type="compositionally biased region" description="Polar residues" evidence="2">
    <location>
        <begin position="293"/>
        <end position="305"/>
    </location>
</feature>
<evidence type="ECO:0000313" key="3">
    <source>
        <dbReference type="EMBL" id="KAK3249883.1"/>
    </source>
</evidence>